<feature type="site" description="Important for catalytic activity" evidence="7">
    <location>
        <position position="607"/>
    </location>
</feature>
<dbReference type="EMBL" id="JACIBU010000001">
    <property type="protein sequence ID" value="MBB3675500.1"/>
    <property type="molecule type" value="Genomic_DNA"/>
</dbReference>
<reference evidence="9 10" key="1">
    <citation type="submission" date="2020-08" db="EMBL/GenBank/DDBJ databases">
        <title>Sequencing the genomes of 1000 actinobacteria strains.</title>
        <authorList>
            <person name="Klenk H.-P."/>
        </authorList>
    </citation>
    <scope>NUCLEOTIDE SEQUENCE [LARGE SCALE GENOMIC DNA]</scope>
    <source>
        <strain evidence="9 10">DSM 16678</strain>
    </source>
</reference>
<dbReference type="GO" id="GO:0009252">
    <property type="term" value="P:peptidoglycan biosynthetic process"/>
    <property type="evidence" value="ECO:0007669"/>
    <property type="project" value="UniProtKB-UniRule"/>
</dbReference>
<comment type="similarity">
    <text evidence="7">Belongs to the transglycosylase MltG family.</text>
</comment>
<feature type="region of interest" description="Disordered" evidence="8">
    <location>
        <begin position="350"/>
        <end position="386"/>
    </location>
</feature>
<dbReference type="Gene3D" id="3.30.1490.480">
    <property type="entry name" value="Endolytic murein transglycosylase"/>
    <property type="match status" value="1"/>
</dbReference>
<evidence type="ECO:0000313" key="10">
    <source>
        <dbReference type="Proteomes" id="UP000580718"/>
    </source>
</evidence>
<evidence type="ECO:0000256" key="2">
    <source>
        <dbReference type="ARBA" id="ARBA00022692"/>
    </source>
</evidence>
<evidence type="ECO:0000256" key="5">
    <source>
        <dbReference type="ARBA" id="ARBA00023239"/>
    </source>
</evidence>
<evidence type="ECO:0000313" key="9">
    <source>
        <dbReference type="EMBL" id="MBB3675500.1"/>
    </source>
</evidence>
<gene>
    <name evidence="7" type="primary">mltG</name>
    <name evidence="9" type="ORF">FHX36_001235</name>
</gene>
<comment type="subcellular location">
    <subcellularLocation>
        <location evidence="7">Cell membrane</location>
        <topology evidence="7">Single-pass membrane protein</topology>
    </subcellularLocation>
</comment>
<keyword evidence="1 7" id="KW-1003">Cell membrane</keyword>
<dbReference type="NCBIfam" id="TIGR00247">
    <property type="entry name" value="endolytic transglycosylase MltG"/>
    <property type="match status" value="1"/>
</dbReference>
<evidence type="ECO:0000256" key="6">
    <source>
        <dbReference type="ARBA" id="ARBA00023316"/>
    </source>
</evidence>
<keyword evidence="4 7" id="KW-0472">Membrane</keyword>
<comment type="catalytic activity">
    <reaction evidence="7">
        <text>a peptidoglycan chain = a peptidoglycan chain with N-acetyl-1,6-anhydromuramyl-[peptide] at the reducing end + a peptidoglycan chain with N-acetylglucosamine at the non-reducing end.</text>
        <dbReference type="EC" id="4.2.2.29"/>
    </reaction>
</comment>
<feature type="compositionally biased region" description="Basic and acidic residues" evidence="8">
    <location>
        <begin position="108"/>
        <end position="118"/>
    </location>
</feature>
<comment type="function">
    <text evidence="7">Functions as a peptidoglycan terminase that cleaves nascent peptidoglycan strands endolytically to terminate their elongation.</text>
</comment>
<dbReference type="Pfam" id="PF02618">
    <property type="entry name" value="YceG"/>
    <property type="match status" value="1"/>
</dbReference>
<keyword evidence="6 7" id="KW-0961">Cell wall biogenesis/degradation</keyword>
<feature type="region of interest" description="Disordered" evidence="8">
    <location>
        <begin position="1"/>
        <end position="67"/>
    </location>
</feature>
<evidence type="ECO:0000256" key="8">
    <source>
        <dbReference type="SAM" id="MobiDB-lite"/>
    </source>
</evidence>
<dbReference type="InterPro" id="IPR003770">
    <property type="entry name" value="MLTG-like"/>
</dbReference>
<dbReference type="Proteomes" id="UP000580718">
    <property type="component" value="Unassembled WGS sequence"/>
</dbReference>
<dbReference type="EC" id="4.2.2.29" evidence="7"/>
<evidence type="ECO:0000256" key="4">
    <source>
        <dbReference type="ARBA" id="ARBA00023136"/>
    </source>
</evidence>
<dbReference type="AlphaFoldDB" id="A0A839XV37"/>
<dbReference type="PANTHER" id="PTHR30518">
    <property type="entry name" value="ENDOLYTIC MUREIN TRANSGLYCOSYLASE"/>
    <property type="match status" value="1"/>
</dbReference>
<dbReference type="GO" id="GO:0008932">
    <property type="term" value="F:lytic endotransglycosylase activity"/>
    <property type="evidence" value="ECO:0007669"/>
    <property type="project" value="UniProtKB-UniRule"/>
</dbReference>
<organism evidence="9 10">
    <name type="scientific">Modestobacter versicolor</name>
    <dbReference type="NCBI Taxonomy" id="429133"/>
    <lineage>
        <taxon>Bacteria</taxon>
        <taxon>Bacillati</taxon>
        <taxon>Actinomycetota</taxon>
        <taxon>Actinomycetes</taxon>
        <taxon>Geodermatophilales</taxon>
        <taxon>Geodermatophilaceae</taxon>
        <taxon>Modestobacter</taxon>
    </lineage>
</organism>
<feature type="transmembrane region" description="Helical" evidence="7">
    <location>
        <begin position="393"/>
        <end position="415"/>
    </location>
</feature>
<feature type="compositionally biased region" description="Basic and acidic residues" evidence="8">
    <location>
        <begin position="350"/>
        <end position="359"/>
    </location>
</feature>
<sequence>MTDPTPPRSRGRHSQPDGADAGRPASELLASWAGADTLQLADDDTMRPRRRRRHAPETDAAGVQVLPPRPAADVADVGITGLAATGIADVGLAAAGLDLSAYGIDRAEAPRRSTDSRPARSSWTGQAADPAPRTTEMLAVPPAVPHLTDDAAAGHAPQIDRRLAPAPRVTAQPSVADRVVADRFADADTDPGWLSATGRPVHQAAVPVPPRAASPVAQPVARPVAPPVAPPAAEPQAAAAGTLASLFTAPPVTGLPAGHPSEPLPELATEVHAAVGADRFDDVEDDHGWQAASARHRGEFDDEPEHHEHVDAHPHEEHDDHLHDDHLHDDHAAGSMVFDETGGLEVVVIDDHDDHDGHDGGSGGGGGRGRRGGRGGRGGGSGRRRKRRGPITIVLSLLVLVGLVAGIGIGGKALWDQLNPVAEDYTGTGTGEVDVRVEEGDSLRAIAATLVDADVIASSDPFEEAADANPAATGIQPGVYRLRSQMSGQAALDLLLDPASRQVSKVTIPEGLTQVQILDRLAEQTGMPLADLQAAAADTAALGLPPYANGVLEGWLFPATYDIEPGDTPATVLSEMVAGAVRVLDELQVPEAERLAVLTEASIVQAEAGSVEDMGMVARVLDNRLAIGMPLQLDTTVNYANGKSGVTTTAEDRANPSPYNTYANPGLPPGAISNPGEDALRAVQNPTPGDWLFFVVVDPDTGETRFAATKEEHDANVLLFQQWLRDNPGN</sequence>
<comment type="caution">
    <text evidence="9">The sequence shown here is derived from an EMBL/GenBank/DDBJ whole genome shotgun (WGS) entry which is preliminary data.</text>
</comment>
<dbReference type="GO" id="GO:0005886">
    <property type="term" value="C:plasma membrane"/>
    <property type="evidence" value="ECO:0007669"/>
    <property type="project" value="UniProtKB-SubCell"/>
</dbReference>
<evidence type="ECO:0000256" key="7">
    <source>
        <dbReference type="HAMAP-Rule" id="MF_02065"/>
    </source>
</evidence>
<feature type="region of interest" description="Disordered" evidence="8">
    <location>
        <begin position="108"/>
        <end position="133"/>
    </location>
</feature>
<keyword evidence="3 7" id="KW-1133">Transmembrane helix</keyword>
<dbReference type="HAMAP" id="MF_02065">
    <property type="entry name" value="MltG"/>
    <property type="match status" value="1"/>
</dbReference>
<accession>A0A839XV37</accession>
<proteinExistence type="inferred from homology"/>
<name>A0A839XV37_9ACTN</name>
<dbReference type="CDD" id="cd08010">
    <property type="entry name" value="MltG_like"/>
    <property type="match status" value="1"/>
</dbReference>
<evidence type="ECO:0000256" key="3">
    <source>
        <dbReference type="ARBA" id="ARBA00022989"/>
    </source>
</evidence>
<dbReference type="GO" id="GO:0071555">
    <property type="term" value="P:cell wall organization"/>
    <property type="evidence" value="ECO:0007669"/>
    <property type="project" value="UniProtKB-KW"/>
</dbReference>
<keyword evidence="5 7" id="KW-0456">Lyase</keyword>
<evidence type="ECO:0000256" key="1">
    <source>
        <dbReference type="ARBA" id="ARBA00022475"/>
    </source>
</evidence>
<dbReference type="PANTHER" id="PTHR30518:SF2">
    <property type="entry name" value="ENDOLYTIC MUREIN TRANSGLYCOSYLASE"/>
    <property type="match status" value="1"/>
</dbReference>
<protein>
    <recommendedName>
        <fullName evidence="7">Endolytic murein transglycosylase</fullName>
        <ecNumber evidence="7">4.2.2.29</ecNumber>
    </recommendedName>
    <alternativeName>
        <fullName evidence="7">Peptidoglycan lytic transglycosylase</fullName>
    </alternativeName>
    <alternativeName>
        <fullName evidence="7">Peptidoglycan polymerization terminase</fullName>
    </alternativeName>
</protein>
<keyword evidence="2 7" id="KW-0812">Transmembrane</keyword>
<dbReference type="RefSeq" id="WP_183513604.1">
    <property type="nucleotide sequence ID" value="NZ_JACIBU010000001.1"/>
</dbReference>